<dbReference type="Proteomes" id="UP001235849">
    <property type="component" value="Unassembled WGS sequence"/>
</dbReference>
<dbReference type="RefSeq" id="WP_283768802.1">
    <property type="nucleotide sequence ID" value="NZ_JAQOSO010000105.1"/>
</dbReference>
<organism evidence="2 3">
    <name type="scientific">Roseofilum capinflatum BLCC-M114</name>
    <dbReference type="NCBI Taxonomy" id="3022440"/>
    <lineage>
        <taxon>Bacteria</taxon>
        <taxon>Bacillati</taxon>
        <taxon>Cyanobacteriota</taxon>
        <taxon>Cyanophyceae</taxon>
        <taxon>Desertifilales</taxon>
        <taxon>Desertifilaceae</taxon>
        <taxon>Roseofilum</taxon>
        <taxon>Roseofilum capinflatum</taxon>
    </lineage>
</organism>
<keyword evidence="1" id="KW-0472">Membrane</keyword>
<feature type="transmembrane region" description="Helical" evidence="1">
    <location>
        <begin position="29"/>
        <end position="50"/>
    </location>
</feature>
<keyword evidence="1" id="KW-1133">Transmembrane helix</keyword>
<accession>A0ABT7BD73</accession>
<keyword evidence="1" id="KW-0812">Transmembrane</keyword>
<proteinExistence type="predicted"/>
<name>A0ABT7BD73_9CYAN</name>
<reference evidence="2 3" key="1">
    <citation type="submission" date="2023-01" db="EMBL/GenBank/DDBJ databases">
        <title>Novel diversity within Roseofilum (Cyanobacteria; Desertifilaceae) from marine benthic mats with descriptions of four novel species.</title>
        <authorList>
            <person name="Wang Y."/>
            <person name="Berthold D.E."/>
            <person name="Hu J."/>
            <person name="Lefler F.W."/>
            <person name="Laughinghouse H.D. IV."/>
        </authorList>
    </citation>
    <scope>NUCLEOTIDE SEQUENCE [LARGE SCALE GENOMIC DNA]</scope>
    <source>
        <strain evidence="2 3">BLCC-M114</strain>
    </source>
</reference>
<gene>
    <name evidence="2" type="ORF">PMG25_20780</name>
</gene>
<evidence type="ECO:0000313" key="2">
    <source>
        <dbReference type="EMBL" id="MDJ1176524.1"/>
    </source>
</evidence>
<comment type="caution">
    <text evidence="2">The sequence shown here is derived from an EMBL/GenBank/DDBJ whole genome shotgun (WGS) entry which is preliminary data.</text>
</comment>
<keyword evidence="3" id="KW-1185">Reference proteome</keyword>
<evidence type="ECO:0000256" key="1">
    <source>
        <dbReference type="SAM" id="Phobius"/>
    </source>
</evidence>
<sequence>MTTHLPAPQPQRSQTLQSVEYVWNLPPGAIWAAIATTLLSLSAIAGAVYLRYSNFNLTQIPLNTEPISSSNLVGKRISFYRTSDSLYNIKFEISQNGQSTPILLNSIDLQLMIPQIPASLHGNQALTQWFLTEREFNRQRVIFPAGSPEIHLPDRFMGYDAQDISISLTNNCLGAGYWELALFAQTPDGQQKIYQGYFDFPQGAYARLVSELNGVPYWNYAPSIEPWPGFNFHRGMPFDLDSLRTVKRRYLIDAQDLNNENILALNEQRGKANLMVFNQPLDSIKTWEDLRQANPQFHTFVPPGIYNPDQLWTTQYSQISHLQSATAKTIESPLADQDLLELELIFKSQSGKIRKFILSGLDWHQIPQVSTDRYDQGLYIPIGFAPPFTENYQQLKQNPPHKSPLFSVMLDGYNLAMNYRQDIGINGLVIHRDIQNPHKLHFYFMSYERITLVSHYVLDLTQWVLIEHPEPEAMSAVKNFEYIPSMVLSQVDLNQKVYTQLDQGWQENPKFKQRLIYRVFVNSQGIITGYLPTSPEAQNWVNNTPLSDLSLVTDFENTNLNSFRVVLTPMGGIEVSPWWGWNG</sequence>
<protein>
    <submittedName>
        <fullName evidence="2">Uncharacterized protein</fullName>
    </submittedName>
</protein>
<evidence type="ECO:0000313" key="3">
    <source>
        <dbReference type="Proteomes" id="UP001235849"/>
    </source>
</evidence>
<dbReference type="EMBL" id="JAQOSO010000105">
    <property type="protein sequence ID" value="MDJ1176524.1"/>
    <property type="molecule type" value="Genomic_DNA"/>
</dbReference>